<dbReference type="PROSITE" id="PS50977">
    <property type="entry name" value="HTH_TETR_2"/>
    <property type="match status" value="1"/>
</dbReference>
<evidence type="ECO:0000256" key="2">
    <source>
        <dbReference type="ARBA" id="ARBA00023125"/>
    </source>
</evidence>
<feature type="DNA-binding region" description="H-T-H motif" evidence="4">
    <location>
        <begin position="32"/>
        <end position="51"/>
    </location>
</feature>
<dbReference type="GO" id="GO:0003677">
    <property type="term" value="F:DNA binding"/>
    <property type="evidence" value="ECO:0007669"/>
    <property type="project" value="UniProtKB-UniRule"/>
</dbReference>
<dbReference type="KEGG" id="tpsc:RBB77_01265"/>
<proteinExistence type="predicted"/>
<dbReference type="InterPro" id="IPR036271">
    <property type="entry name" value="Tet_transcr_reg_TetR-rel_C_sf"/>
</dbReference>
<dbReference type="AlphaFoldDB" id="A0AAU7ZRI9"/>
<dbReference type="RefSeq" id="WP_353064376.1">
    <property type="nucleotide sequence ID" value="NZ_CP132942.1"/>
</dbReference>
<protein>
    <submittedName>
        <fullName evidence="6">TetR/AcrR family transcriptional regulator</fullName>
    </submittedName>
</protein>
<evidence type="ECO:0000259" key="5">
    <source>
        <dbReference type="PROSITE" id="PS50977"/>
    </source>
</evidence>
<feature type="domain" description="HTH tetR-type" evidence="5">
    <location>
        <begin position="9"/>
        <end position="69"/>
    </location>
</feature>
<name>A0AAU7ZRI9_9BACT</name>
<organism evidence="6">
    <name type="scientific">Tunturiibacter psychrotolerans</name>
    <dbReference type="NCBI Taxonomy" id="3069686"/>
    <lineage>
        <taxon>Bacteria</taxon>
        <taxon>Pseudomonadati</taxon>
        <taxon>Acidobacteriota</taxon>
        <taxon>Terriglobia</taxon>
        <taxon>Terriglobales</taxon>
        <taxon>Acidobacteriaceae</taxon>
        <taxon>Tunturiibacter</taxon>
    </lineage>
</organism>
<accession>A0AAU7ZRI9</accession>
<dbReference type="Pfam" id="PF00440">
    <property type="entry name" value="TetR_N"/>
    <property type="match status" value="1"/>
</dbReference>
<dbReference type="Gene3D" id="1.10.357.10">
    <property type="entry name" value="Tetracycline Repressor, domain 2"/>
    <property type="match status" value="1"/>
</dbReference>
<keyword evidence="1" id="KW-0805">Transcription regulation</keyword>
<evidence type="ECO:0000313" key="6">
    <source>
        <dbReference type="EMBL" id="XCB33540.1"/>
    </source>
</evidence>
<dbReference type="InterPro" id="IPR001647">
    <property type="entry name" value="HTH_TetR"/>
</dbReference>
<dbReference type="PANTHER" id="PTHR47506">
    <property type="entry name" value="TRANSCRIPTIONAL REGULATORY PROTEIN"/>
    <property type="match status" value="1"/>
</dbReference>
<dbReference type="EMBL" id="CP132942">
    <property type="protein sequence ID" value="XCB33540.1"/>
    <property type="molecule type" value="Genomic_DNA"/>
</dbReference>
<dbReference type="SUPFAM" id="SSF46689">
    <property type="entry name" value="Homeodomain-like"/>
    <property type="match status" value="1"/>
</dbReference>
<keyword evidence="3" id="KW-0804">Transcription</keyword>
<sequence>MRYRPEHKAEVHQKIVEDASRRVRAEGLNGAAVAAVMRDTGLTHGGFYKHFESKDDLLLESLSEAFRDIGDTLVRVAEQSPREAAWKAIVRAYLSLDFSDHPERGCPLPALAPELTRVGKKMRGQIFPQLVNYKDRLVPFMPGRRAAEKERAFFVIFSTMVGAIEIARMLPEPAMREKVLASVRDFLLSSF</sequence>
<dbReference type="Gene3D" id="1.10.10.60">
    <property type="entry name" value="Homeodomain-like"/>
    <property type="match status" value="1"/>
</dbReference>
<keyword evidence="2 4" id="KW-0238">DNA-binding</keyword>
<dbReference type="InterPro" id="IPR009057">
    <property type="entry name" value="Homeodomain-like_sf"/>
</dbReference>
<evidence type="ECO:0000256" key="3">
    <source>
        <dbReference type="ARBA" id="ARBA00023163"/>
    </source>
</evidence>
<evidence type="ECO:0000256" key="4">
    <source>
        <dbReference type="PROSITE-ProRule" id="PRU00335"/>
    </source>
</evidence>
<evidence type="ECO:0000256" key="1">
    <source>
        <dbReference type="ARBA" id="ARBA00023015"/>
    </source>
</evidence>
<dbReference type="SUPFAM" id="SSF48498">
    <property type="entry name" value="Tetracyclin repressor-like, C-terminal domain"/>
    <property type="match status" value="1"/>
</dbReference>
<reference evidence="6" key="1">
    <citation type="submission" date="2023-08" db="EMBL/GenBank/DDBJ databases">
        <authorList>
            <person name="Messyasz A."/>
            <person name="Mannisto M.K."/>
            <person name="Kerkhof L.J."/>
            <person name="Haggblom M."/>
        </authorList>
    </citation>
    <scope>NUCLEOTIDE SEQUENCE</scope>
    <source>
        <strain evidence="6">X5P6</strain>
    </source>
</reference>
<dbReference type="PANTHER" id="PTHR47506:SF7">
    <property type="entry name" value="TRANSCRIPTIONAL REGULATORY PROTEIN"/>
    <property type="match status" value="1"/>
</dbReference>
<reference evidence="6" key="2">
    <citation type="journal article" date="2024" name="Environ. Microbiol.">
        <title>Genome analysis and description of Tunturibacter gen. nov. expands the diversity of Terriglobia in tundra soils.</title>
        <authorList>
            <person name="Messyasz A."/>
            <person name="Mannisto M.K."/>
            <person name="Kerkhof L.J."/>
            <person name="Haggblom M.M."/>
        </authorList>
    </citation>
    <scope>NUCLEOTIDE SEQUENCE</scope>
    <source>
        <strain evidence="6">X5P6</strain>
    </source>
</reference>
<gene>
    <name evidence="6" type="ORF">RBB77_01265</name>
</gene>